<evidence type="ECO:0000256" key="1">
    <source>
        <dbReference type="SAM" id="SignalP"/>
    </source>
</evidence>
<proteinExistence type="predicted"/>
<reference evidence="3" key="1">
    <citation type="journal article" date="2019" name="Int. J. Syst. Evol. Microbiol.">
        <title>The Global Catalogue of Microorganisms (GCM) 10K type strain sequencing project: providing services to taxonomists for standard genome sequencing and annotation.</title>
        <authorList>
            <consortium name="The Broad Institute Genomics Platform"/>
            <consortium name="The Broad Institute Genome Sequencing Center for Infectious Disease"/>
            <person name="Wu L."/>
            <person name="Ma J."/>
        </authorList>
    </citation>
    <scope>NUCLEOTIDE SEQUENCE [LARGE SCALE GENOMIC DNA]</scope>
    <source>
        <strain evidence="3">CGMCC 1.15111</strain>
    </source>
</reference>
<dbReference type="EMBL" id="BNAG01000003">
    <property type="protein sequence ID" value="GHE69088.1"/>
    <property type="molecule type" value="Genomic_DNA"/>
</dbReference>
<keyword evidence="3" id="KW-1185">Reference proteome</keyword>
<dbReference type="RefSeq" id="WP_189630709.1">
    <property type="nucleotide sequence ID" value="NZ_BNAG01000003.1"/>
</dbReference>
<evidence type="ECO:0008006" key="4">
    <source>
        <dbReference type="Google" id="ProtNLM"/>
    </source>
</evidence>
<accession>A0ABQ3I6Q1</accession>
<name>A0ABQ3I6Q1_9BACT</name>
<protein>
    <recommendedName>
        <fullName evidence="4">Fibrobacter succinogenes major paralogous domain-containing protein</fullName>
    </recommendedName>
</protein>
<evidence type="ECO:0000313" key="2">
    <source>
        <dbReference type="EMBL" id="GHE69088.1"/>
    </source>
</evidence>
<dbReference type="Proteomes" id="UP000658258">
    <property type="component" value="Unassembled WGS sequence"/>
</dbReference>
<comment type="caution">
    <text evidence="2">The sequence shown here is derived from an EMBL/GenBank/DDBJ whole genome shotgun (WGS) entry which is preliminary data.</text>
</comment>
<feature type="signal peptide" evidence="1">
    <location>
        <begin position="1"/>
        <end position="24"/>
    </location>
</feature>
<organism evidence="2 3">
    <name type="scientific">Roseivirga thermotolerans</name>
    <dbReference type="NCBI Taxonomy" id="1758176"/>
    <lineage>
        <taxon>Bacteria</taxon>
        <taxon>Pseudomonadati</taxon>
        <taxon>Bacteroidota</taxon>
        <taxon>Cytophagia</taxon>
        <taxon>Cytophagales</taxon>
        <taxon>Roseivirgaceae</taxon>
        <taxon>Roseivirga</taxon>
    </lineage>
</organism>
<evidence type="ECO:0000313" key="3">
    <source>
        <dbReference type="Proteomes" id="UP000658258"/>
    </source>
</evidence>
<gene>
    <name evidence="2" type="ORF">GCM10011340_26230</name>
</gene>
<sequence>MKTLKTFFAFFVSLPLLYLPVELALGEKSADANALTSEQVAFDSHSFSAGEWMTSNLALVNEQAKVSKEHFTYEELETVKPEGWELPTMEQAVSLLKSMGFNQSSGYIPSDYYKVNWQYSGYVDPILGKVNEGEKLLLWVKDNGQHNYISISKDNLEFTPGKTLAHARLSARLVRN</sequence>
<feature type="chain" id="PRO_5046338292" description="Fibrobacter succinogenes major paralogous domain-containing protein" evidence="1">
    <location>
        <begin position="25"/>
        <end position="176"/>
    </location>
</feature>
<keyword evidence="1" id="KW-0732">Signal</keyword>